<proteinExistence type="predicted"/>
<reference evidence="2" key="1">
    <citation type="journal article" date="2014" name="Front. Microbiol.">
        <title>High frequency of phylogenetically diverse reductive dehalogenase-homologous genes in deep subseafloor sedimentary metagenomes.</title>
        <authorList>
            <person name="Kawai M."/>
            <person name="Futagami T."/>
            <person name="Toyoda A."/>
            <person name="Takaki Y."/>
            <person name="Nishi S."/>
            <person name="Hori S."/>
            <person name="Arai W."/>
            <person name="Tsubouchi T."/>
            <person name="Morono Y."/>
            <person name="Uchiyama I."/>
            <person name="Ito T."/>
            <person name="Fujiyama A."/>
            <person name="Inagaki F."/>
            <person name="Takami H."/>
        </authorList>
    </citation>
    <scope>NUCLEOTIDE SEQUENCE</scope>
    <source>
        <strain evidence="2">Expedition CK06-06</strain>
    </source>
</reference>
<gene>
    <name evidence="2" type="ORF">S01H4_59662</name>
</gene>
<feature type="non-terminal residue" evidence="2">
    <location>
        <position position="30"/>
    </location>
</feature>
<protein>
    <submittedName>
        <fullName evidence="2">Uncharacterized protein</fullName>
    </submittedName>
</protein>
<evidence type="ECO:0000256" key="1">
    <source>
        <dbReference type="SAM" id="MobiDB-lite"/>
    </source>
</evidence>
<accession>X1DPN3</accession>
<feature type="region of interest" description="Disordered" evidence="1">
    <location>
        <begin position="1"/>
        <end position="30"/>
    </location>
</feature>
<dbReference type="EMBL" id="BART01035026">
    <property type="protein sequence ID" value="GAH10205.1"/>
    <property type="molecule type" value="Genomic_DNA"/>
</dbReference>
<sequence length="30" mass="3431">MVQDERKSHGQIETWNIKGEGRSVNGSHYS</sequence>
<dbReference type="AlphaFoldDB" id="X1DPN3"/>
<comment type="caution">
    <text evidence="2">The sequence shown here is derived from an EMBL/GenBank/DDBJ whole genome shotgun (WGS) entry which is preliminary data.</text>
</comment>
<feature type="compositionally biased region" description="Basic and acidic residues" evidence="1">
    <location>
        <begin position="1"/>
        <end position="10"/>
    </location>
</feature>
<evidence type="ECO:0000313" key="2">
    <source>
        <dbReference type="EMBL" id="GAH10205.1"/>
    </source>
</evidence>
<name>X1DPN3_9ZZZZ</name>
<organism evidence="2">
    <name type="scientific">marine sediment metagenome</name>
    <dbReference type="NCBI Taxonomy" id="412755"/>
    <lineage>
        <taxon>unclassified sequences</taxon>
        <taxon>metagenomes</taxon>
        <taxon>ecological metagenomes</taxon>
    </lineage>
</organism>